<proteinExistence type="predicted"/>
<dbReference type="Proteomes" id="UP000636479">
    <property type="component" value="Unassembled WGS sequence"/>
</dbReference>
<name>A0A8H6VWW3_9AGAR</name>
<dbReference type="Pfam" id="PF20152">
    <property type="entry name" value="DUF6534"/>
    <property type="match status" value="1"/>
</dbReference>
<evidence type="ECO:0000256" key="2">
    <source>
        <dbReference type="SAM" id="Phobius"/>
    </source>
</evidence>
<feature type="transmembrane region" description="Helical" evidence="2">
    <location>
        <begin position="12"/>
        <end position="34"/>
    </location>
</feature>
<feature type="compositionally biased region" description="Polar residues" evidence="1">
    <location>
        <begin position="255"/>
        <end position="272"/>
    </location>
</feature>
<feature type="domain" description="DUF6534" evidence="3">
    <location>
        <begin position="162"/>
        <end position="249"/>
    </location>
</feature>
<dbReference type="PANTHER" id="PTHR40465">
    <property type="entry name" value="CHROMOSOME 1, WHOLE GENOME SHOTGUN SEQUENCE"/>
    <property type="match status" value="1"/>
</dbReference>
<accession>A0A8H6VWW3</accession>
<evidence type="ECO:0000259" key="3">
    <source>
        <dbReference type="Pfam" id="PF20152"/>
    </source>
</evidence>
<feature type="region of interest" description="Disordered" evidence="1">
    <location>
        <begin position="253"/>
        <end position="291"/>
    </location>
</feature>
<comment type="caution">
    <text evidence="4">The sequence shown here is derived from an EMBL/GenBank/DDBJ whole genome shotgun (WGS) entry which is preliminary data.</text>
</comment>
<feature type="compositionally biased region" description="Polar residues" evidence="1">
    <location>
        <begin position="360"/>
        <end position="375"/>
    </location>
</feature>
<dbReference type="RefSeq" id="XP_037217211.1">
    <property type="nucleotide sequence ID" value="XM_037365799.1"/>
</dbReference>
<feature type="transmembrane region" description="Helical" evidence="2">
    <location>
        <begin position="115"/>
        <end position="137"/>
    </location>
</feature>
<reference evidence="4" key="1">
    <citation type="submission" date="2020-05" db="EMBL/GenBank/DDBJ databases">
        <title>Mycena genomes resolve the evolution of fungal bioluminescence.</title>
        <authorList>
            <person name="Tsai I.J."/>
        </authorList>
    </citation>
    <scope>NUCLEOTIDE SEQUENCE</scope>
    <source>
        <strain evidence="4">171206Taipei</strain>
    </source>
</reference>
<feature type="region of interest" description="Disordered" evidence="1">
    <location>
        <begin position="307"/>
        <end position="390"/>
    </location>
</feature>
<keyword evidence="2" id="KW-0812">Transmembrane</keyword>
<evidence type="ECO:0000313" key="4">
    <source>
        <dbReference type="EMBL" id="KAF7296852.1"/>
    </source>
</evidence>
<dbReference type="AlphaFoldDB" id="A0A8H6VWW3"/>
<feature type="transmembrane region" description="Helical" evidence="2">
    <location>
        <begin position="46"/>
        <end position="66"/>
    </location>
</feature>
<evidence type="ECO:0000256" key="1">
    <source>
        <dbReference type="SAM" id="MobiDB-lite"/>
    </source>
</evidence>
<dbReference type="GeneID" id="59348315"/>
<evidence type="ECO:0000313" key="5">
    <source>
        <dbReference type="Proteomes" id="UP000636479"/>
    </source>
</evidence>
<organism evidence="4 5">
    <name type="scientific">Mycena indigotica</name>
    <dbReference type="NCBI Taxonomy" id="2126181"/>
    <lineage>
        <taxon>Eukaryota</taxon>
        <taxon>Fungi</taxon>
        <taxon>Dikarya</taxon>
        <taxon>Basidiomycota</taxon>
        <taxon>Agaricomycotina</taxon>
        <taxon>Agaricomycetes</taxon>
        <taxon>Agaricomycetidae</taxon>
        <taxon>Agaricales</taxon>
        <taxon>Marasmiineae</taxon>
        <taxon>Mycenaceae</taxon>
        <taxon>Mycena</taxon>
    </lineage>
</organism>
<keyword evidence="2" id="KW-1133">Transmembrane helix</keyword>
<sequence>MAGVDLLFGPMLIGVLLNILLYGVMASQMLTYYIRFPHDMRAIRFFILYLLIVETVVVIVEVGIIYEPLIMRYGTVEALTSLPKLLPADAFLIVFVATPVQLFAAWRIWVITHSYIAPIIIAAFSTVSFIGGMFLSFAVSHSSRFSDFSQFAVKASVWLVSSAMCDIVLATAMAHALLSKKTGNDKAVDGYINRIVRLSIESGSLTAAAAFMDVILTLSLPKTALNFVVDFPLSTLYTCSLLALLNARDRKPVGASTSASDAEKLQGSTMAPSETKHSLSTLPPHDPESLYPHLHAAKEHGYASFYSYDSQSPEKPRRSKKSDSASSNGSVTVPGSPVRIKLSLPPPPKRLRDRDERRGSTGSAYNYPARSQTTAVFGRSANPVGEYHGR</sequence>
<feature type="transmembrane region" description="Helical" evidence="2">
    <location>
        <begin position="157"/>
        <end position="178"/>
    </location>
</feature>
<dbReference type="OrthoDB" id="3265526at2759"/>
<dbReference type="PANTHER" id="PTHR40465:SF1">
    <property type="entry name" value="DUF6534 DOMAIN-CONTAINING PROTEIN"/>
    <property type="match status" value="1"/>
</dbReference>
<gene>
    <name evidence="4" type="ORF">MIND_00916500</name>
</gene>
<feature type="compositionally biased region" description="Basic and acidic residues" evidence="1">
    <location>
        <begin position="350"/>
        <end position="359"/>
    </location>
</feature>
<feature type="transmembrane region" description="Helical" evidence="2">
    <location>
        <begin position="86"/>
        <end position="108"/>
    </location>
</feature>
<protein>
    <recommendedName>
        <fullName evidence="3">DUF6534 domain-containing protein</fullName>
    </recommendedName>
</protein>
<dbReference type="EMBL" id="JACAZF010000008">
    <property type="protein sequence ID" value="KAF7296852.1"/>
    <property type="molecule type" value="Genomic_DNA"/>
</dbReference>
<keyword evidence="2" id="KW-0472">Membrane</keyword>
<dbReference type="InterPro" id="IPR045339">
    <property type="entry name" value="DUF6534"/>
</dbReference>
<keyword evidence="5" id="KW-1185">Reference proteome</keyword>